<gene>
    <name evidence="2" type="ORF">KU39_557</name>
    <name evidence="3" type="ORF">Psal009_03009</name>
</gene>
<evidence type="ECO:0000313" key="3">
    <source>
        <dbReference type="EMBL" id="QGO07072.1"/>
    </source>
</evidence>
<dbReference type="EMBL" id="CP038908">
    <property type="protein sequence ID" value="QGO07072.1"/>
    <property type="molecule type" value="Genomic_DNA"/>
</dbReference>
<dbReference type="EMBL" id="CP012508">
    <property type="protein sequence ID" value="ALB21741.1"/>
    <property type="molecule type" value="Genomic_DNA"/>
</dbReference>
<evidence type="ECO:0000313" key="5">
    <source>
        <dbReference type="Proteomes" id="UP000422232"/>
    </source>
</evidence>
<evidence type="ECO:0000313" key="2">
    <source>
        <dbReference type="EMBL" id="ALB21741.1"/>
    </source>
</evidence>
<reference evidence="2" key="2">
    <citation type="submission" date="2015-08" db="EMBL/GenBank/DDBJ databases">
        <title>Complete genome sequence of Piscirickettsia salmonis strain PM32597B1.</title>
        <authorList>
            <person name="Bohle H."/>
            <person name="Henriquez P."/>
            <person name="Navas E."/>
            <person name="Grothusen H."/>
            <person name="Bustamante F."/>
            <person name="Bustos P."/>
            <person name="Bustos P."/>
            <person name="Mancilla M."/>
        </authorList>
    </citation>
    <scope>NUCLEOTIDE SEQUENCE</scope>
    <source>
        <strain evidence="2">PM32597B1</strain>
    </source>
</reference>
<sequence>MKKTSLAVISLGLLSVASLTQAATVAKTVCNINITVPSNPSSQGETQYSDVDFNAIGSDGIVLGTISNLAPGKHKVLPIECSTSEVTGVKLFAEPHYKTNNNESFNASYGSYQYIGNGSESQPGEILLGSTGVSVTFTTRDTSGHPQFVEVSSEAANKKFNDIKF</sequence>
<dbReference type="GeneID" id="66739868"/>
<feature type="chain" id="PRO_5014219432" evidence="1">
    <location>
        <begin position="23"/>
        <end position="165"/>
    </location>
</feature>
<protein>
    <submittedName>
        <fullName evidence="2">Peptidase S8</fullName>
    </submittedName>
</protein>
<dbReference type="Proteomes" id="UP000422232">
    <property type="component" value="Chromosome"/>
</dbReference>
<dbReference type="Proteomes" id="UP000029558">
    <property type="component" value="Chromosome"/>
</dbReference>
<feature type="signal peptide" evidence="1">
    <location>
        <begin position="1"/>
        <end position="22"/>
    </location>
</feature>
<reference evidence="2 4" key="1">
    <citation type="journal article" date="2014" name="Genome Announc.">
        <title>Comparative Genome Analysis of Two Isolates of the Fish Pathogen Piscirickettsia salmonis from Different Hosts Reveals Major Differences in Virulence-Associated Secretion Systems.</title>
        <authorList>
            <person name="Bohle H."/>
            <person name="Henriquez P."/>
            <person name="Grothusen H."/>
            <person name="Navas E."/>
            <person name="Sandoval A."/>
            <person name="Bustamante F."/>
            <person name="Bustos P."/>
            <person name="Mancilla M."/>
        </authorList>
    </citation>
    <scope>NUCLEOTIDE SEQUENCE [LARGE SCALE GENOMIC DNA]</scope>
    <source>
        <strain evidence="4">B1-32597</strain>
        <strain evidence="2">PM32597B1</strain>
    </source>
</reference>
<evidence type="ECO:0000256" key="1">
    <source>
        <dbReference type="SAM" id="SignalP"/>
    </source>
</evidence>
<dbReference type="OrthoDB" id="9881622at2"/>
<evidence type="ECO:0000313" key="4">
    <source>
        <dbReference type="Proteomes" id="UP000029558"/>
    </source>
</evidence>
<name>A0A095BBN9_PISSA</name>
<accession>A0A095BBN9</accession>
<dbReference type="RefSeq" id="WP_017377817.1">
    <property type="nucleotide sequence ID" value="NZ_CP012413.1"/>
</dbReference>
<dbReference type="AlphaFoldDB" id="A0A095BBN9"/>
<keyword evidence="5" id="KW-1185">Reference proteome</keyword>
<reference evidence="3 5" key="3">
    <citation type="submission" date="2019-04" db="EMBL/GenBank/DDBJ databases">
        <title>Complete genome sequencing of Piscirickettsia salmonis strain Psal-009.</title>
        <authorList>
            <person name="Schober I."/>
            <person name="Bunk B."/>
            <person name="Sproer C."/>
            <person name="Carril G.P."/>
            <person name="Riedel T."/>
            <person name="Flores-Herrera P.A."/>
            <person name="Nourdin-Galindo G."/>
            <person name="Marshall S.H."/>
            <person name="Overmann J."/>
        </authorList>
    </citation>
    <scope>NUCLEOTIDE SEQUENCE [LARGE SCALE GENOMIC DNA]</scope>
    <source>
        <strain evidence="3 5">Psal-009</strain>
    </source>
</reference>
<proteinExistence type="predicted"/>
<keyword evidence="1" id="KW-0732">Signal</keyword>
<organism evidence="3 5">
    <name type="scientific">Piscirickettsia salmonis</name>
    <dbReference type="NCBI Taxonomy" id="1238"/>
    <lineage>
        <taxon>Bacteria</taxon>
        <taxon>Pseudomonadati</taxon>
        <taxon>Pseudomonadota</taxon>
        <taxon>Gammaproteobacteria</taxon>
        <taxon>Thiotrichales</taxon>
        <taxon>Piscirickettsiaceae</taxon>
        <taxon>Piscirickettsia</taxon>
    </lineage>
</organism>